<dbReference type="PhylomeDB" id="Q9VJX2"/>
<evidence type="ECO:0000313" key="4">
    <source>
        <dbReference type="Proteomes" id="UP000000803"/>
    </source>
</evidence>
<reference evidence="2 4" key="9">
    <citation type="journal article" date="2015" name="G3 (Bethesda)">
        <title>Gene Model Annotations for Drosophila melanogaster: Impact of High-Throughput Data.</title>
        <authorList>
            <consortium name="FlyBase Consortium"/>
            <person name="Matthews B.B."/>
            <person name="Dos Santos G."/>
            <person name="Crosby M.A."/>
            <person name="Emmert D.B."/>
            <person name="St Pierre S.E."/>
            <person name="Gramates L.S."/>
            <person name="Zhou P."/>
            <person name="Schroeder A.J."/>
            <person name="Falls K."/>
            <person name="Strelets V."/>
            <person name="Russo S.M."/>
            <person name="Gelbart W.M."/>
            <person name="null"/>
        </authorList>
    </citation>
    <scope>NUCLEOTIDE SEQUENCE [LARGE SCALE GENOMIC DNA]</scope>
    <source>
        <strain evidence="4">Berkeley</strain>
    </source>
</reference>
<dbReference type="OMA" id="AMMGENF"/>
<reference evidence="2 4" key="8">
    <citation type="journal article" date="2007" name="Science">
        <title>Sequence finishing and mapping of Drosophila melanogaster heterochromatin.</title>
        <authorList>
            <person name="Hoskins R.A."/>
            <person name="Carlson J.W."/>
            <person name="Kennedy C."/>
            <person name="Acevedo D."/>
            <person name="Evans-Holm M."/>
            <person name="Frise E."/>
            <person name="Wan K.H."/>
            <person name="Park S."/>
            <person name="Mendez-Lago M."/>
            <person name="Rossi F."/>
            <person name="Villasante A."/>
            <person name="Dimitri P."/>
            <person name="Karpen G.H."/>
            <person name="Celniker S.E."/>
        </authorList>
    </citation>
    <scope>NUCLEOTIDE SEQUENCE [LARGE SCALE GENOMIC DNA]</scope>
    <source>
        <strain evidence="4">Berkeley</strain>
    </source>
</reference>
<dbReference type="UCSC" id="CG16852-RA">
    <property type="organism name" value="d. melanogaster"/>
</dbReference>
<dbReference type="PaxDb" id="7227-FBpp0080085"/>
<dbReference type="BioGRID-ORCS" id="34769">
    <property type="hits" value="0 hits in 1 CRISPR screen"/>
</dbReference>
<dbReference type="EMBL" id="AE014134">
    <property type="protein sequence ID" value="AAF53314.2"/>
    <property type="molecule type" value="Genomic_DNA"/>
</dbReference>
<dbReference type="AGR" id="FB:FBgn0028942"/>
<dbReference type="Bgee" id="FBgn0028942">
    <property type="expression patterns" value="Expressed in early elongation stage spermatid (Drosophila) in testis and 18 other cell types or tissues"/>
</dbReference>
<dbReference type="FlyBase" id="FBgn0028942">
    <property type="gene designation" value="CG16852"/>
</dbReference>
<organism evidence="2 4">
    <name type="scientific">Drosophila melanogaster</name>
    <name type="common">Fruit fly</name>
    <dbReference type="NCBI Taxonomy" id="7227"/>
    <lineage>
        <taxon>Eukaryota</taxon>
        <taxon>Metazoa</taxon>
        <taxon>Ecdysozoa</taxon>
        <taxon>Arthropoda</taxon>
        <taxon>Hexapoda</taxon>
        <taxon>Insecta</taxon>
        <taxon>Pterygota</taxon>
        <taxon>Neoptera</taxon>
        <taxon>Endopterygota</taxon>
        <taxon>Diptera</taxon>
        <taxon>Brachycera</taxon>
        <taxon>Muscomorpha</taxon>
        <taxon>Ephydroidea</taxon>
        <taxon>Drosophilidae</taxon>
        <taxon>Drosophila</taxon>
        <taxon>Sophophora</taxon>
    </lineage>
</organism>
<keyword evidence="1" id="KW-1133">Transmembrane helix</keyword>
<keyword evidence="1" id="KW-0812">Transmembrane</keyword>
<reference evidence="2 4" key="4">
    <citation type="journal article" date="2002" name="Genome Biol.">
        <title>The transposable elements of the Drosophila melanogaster euchromatin: a genomics perspective.</title>
        <authorList>
            <person name="Kaminker J.S."/>
            <person name="Bergman C.M."/>
            <person name="Kronmiller B."/>
            <person name="Carlson J."/>
            <person name="Svirskas R."/>
            <person name="Patel S."/>
            <person name="Frise E."/>
            <person name="Wheeler D.A."/>
            <person name="Lewis S.E."/>
            <person name="Rubin G.M."/>
            <person name="Ashburner M."/>
            <person name="Celniker S.E."/>
        </authorList>
    </citation>
    <scope>NUCLEOTIDE SEQUENCE [LARGE SCALE GENOMIC DNA]</scope>
    <source>
        <strain evidence="4">Berkeley</strain>
    </source>
</reference>
<dbReference type="SMR" id="Q9VJX2"/>
<reference evidence="2 4" key="11">
    <citation type="journal article" date="2015" name="Genome Res.">
        <title>The Release 6 reference sequence of the Drosophila melanogaster genome.</title>
        <authorList>
            <person name="Hoskins R.A."/>
            <person name="Carlson J.W."/>
            <person name="Wan K.H."/>
            <person name="Park S."/>
            <person name="Mendez I."/>
            <person name="Galle S.E."/>
            <person name="Booth B.W."/>
            <person name="Pfeiffer B.D."/>
            <person name="George R.A."/>
            <person name="Svirskas R."/>
            <person name="Krzywinski M."/>
            <person name="Schein J."/>
            <person name="Accardo M.C."/>
            <person name="Damia E."/>
            <person name="Messina G."/>
            <person name="Mendez-Lago M."/>
            <person name="de Pablos B."/>
            <person name="Demakova O.V."/>
            <person name="Andreyeva E.N."/>
            <person name="Boldyreva L.V."/>
            <person name="Marra M."/>
            <person name="Carvalho A.B."/>
            <person name="Dimitri P."/>
            <person name="Villasante A."/>
            <person name="Zhimulev I.F."/>
            <person name="Rubin G.M."/>
            <person name="Karpen G.H."/>
            <person name="Celniker S.E."/>
        </authorList>
    </citation>
    <scope>NUCLEOTIDE SEQUENCE [LARGE SCALE GENOMIC DNA]</scope>
    <source>
        <strain evidence="4">Berkeley</strain>
    </source>
</reference>
<reference evidence="2 4" key="1">
    <citation type="journal article" date="2000" name="Science">
        <title>The genome sequence of Drosophila melanogaster.</title>
        <authorList>
            <person name="Adams M.D."/>
            <person name="Celniker S.E."/>
            <person name="Holt R.A."/>
            <person name="Evans C.A."/>
            <person name="Gocayne J.D."/>
            <person name="Amanatides P.G."/>
            <person name="Scherer S.E."/>
            <person name="Li P.W."/>
            <person name="Hoskins R.A."/>
            <person name="Galle R.F."/>
            <person name="George R.A."/>
            <person name="Lewis S.E."/>
            <person name="Richards S."/>
            <person name="Ashburner M."/>
            <person name="Henderson S.N."/>
            <person name="Sutton G.G."/>
            <person name="Wortman J.R."/>
            <person name="Yandell M.D."/>
            <person name="Zhang Q."/>
            <person name="Chen L.X."/>
            <person name="Brandon R.C."/>
            <person name="Rogers Y.H."/>
            <person name="Blazej R.G."/>
            <person name="Champe M."/>
            <person name="Pfeiffer B.D."/>
            <person name="Wan K.H."/>
            <person name="Doyle C."/>
            <person name="Baxter E.G."/>
            <person name="Helt G."/>
            <person name="Nelson C.R."/>
            <person name="Gabor G.L."/>
            <person name="Abril J.F."/>
            <person name="Agbayani A."/>
            <person name="An H.J."/>
            <person name="Andrews-Pfannkoch C."/>
            <person name="Baldwin D."/>
            <person name="Ballew R.M."/>
            <person name="Basu A."/>
            <person name="Baxendale J."/>
            <person name="Bayraktaroglu L."/>
            <person name="Beasley E.M."/>
            <person name="Beeson K.Y."/>
            <person name="Benos P.V."/>
            <person name="Berman B.P."/>
            <person name="Bhandari D."/>
            <person name="Bolshakov S."/>
            <person name="Borkova D."/>
            <person name="Botchan M.R."/>
            <person name="Bouck J."/>
            <person name="Brokstein P."/>
            <person name="Brottier P."/>
            <person name="Burtis K.C."/>
            <person name="Busam D.A."/>
            <person name="Butler H."/>
            <person name="Cadieu E."/>
            <person name="Center A."/>
            <person name="Chandra I."/>
            <person name="Cherry J.M."/>
            <person name="Cawley S."/>
            <person name="Dahlke C."/>
            <person name="Davenport L.B."/>
            <person name="Davies P."/>
            <person name="de Pablos B."/>
            <person name="Delcher A."/>
            <person name="Deng Z."/>
            <person name="Mays A.D."/>
            <person name="Dew I."/>
            <person name="Dietz S.M."/>
            <person name="Dodson K."/>
            <person name="Doup L.E."/>
            <person name="Downes M."/>
            <person name="Dugan-Rocha S."/>
            <person name="Dunkov B.C."/>
            <person name="Dunn P."/>
            <person name="Durbin K.J."/>
            <person name="Evangelista C.C."/>
            <person name="Ferraz C."/>
            <person name="Ferriera S."/>
            <person name="Fleischmann W."/>
            <person name="Fosler C."/>
            <person name="Gabrielian A.E."/>
            <person name="Garg N.S."/>
            <person name="Gelbart W.M."/>
            <person name="Glasser K."/>
            <person name="Glodek A."/>
            <person name="Gong F."/>
            <person name="Gorrell J.H."/>
            <person name="Gu Z."/>
            <person name="Guan P."/>
            <person name="Harris M."/>
            <person name="Harris N.L."/>
            <person name="Harvey D."/>
            <person name="Heiman T.J."/>
            <person name="Hernandez J.R."/>
            <person name="Houck J."/>
            <person name="Hostin D."/>
            <person name="Houston K.A."/>
            <person name="Howland T.J."/>
            <person name="Wei M.H."/>
            <person name="Ibegwam C."/>
            <person name="Jalali M."/>
            <person name="Kalush F."/>
            <person name="Karpen G.H."/>
            <person name="Ke Z."/>
            <person name="Kennison J.A."/>
            <person name="Ketchum K.A."/>
            <person name="Kimmel B.E."/>
            <person name="Kodira C.D."/>
            <person name="Kraft C."/>
            <person name="Kravitz S."/>
            <person name="Kulp D."/>
            <person name="Lai Z."/>
            <person name="Lasko P."/>
            <person name="Lei Y."/>
            <person name="Levitsky A.A."/>
            <person name="Li J."/>
            <person name="Li Z."/>
            <person name="Liang Y."/>
            <person name="Lin X."/>
            <person name="Liu X."/>
            <person name="Mattei B."/>
            <person name="McIntosh T.C."/>
            <person name="McLeod M.P."/>
            <person name="McPherson D."/>
            <person name="Merkulov G."/>
            <person name="Milshina N.V."/>
            <person name="Mobarry C."/>
            <person name="Morris J."/>
            <person name="Moshrefi A."/>
            <person name="Mount S.M."/>
            <person name="Moy M."/>
            <person name="Murphy B."/>
            <person name="Murphy L."/>
            <person name="Muzny D.M."/>
            <person name="Nelson D.L."/>
            <person name="Nelson D.R."/>
            <person name="Nelson K.A."/>
            <person name="Nixon K."/>
            <person name="Nusskern D.R."/>
            <person name="Pacleb J.M."/>
            <person name="Palazzolo M."/>
            <person name="Pittman G.S."/>
            <person name="Pan S."/>
            <person name="Pollard J."/>
            <person name="Puri V."/>
            <person name="Reese M.G."/>
            <person name="Reinert K."/>
            <person name="Remington K."/>
            <person name="Saunders R.D."/>
            <person name="Scheeler F."/>
            <person name="Shen H."/>
            <person name="Shue B.C."/>
            <person name="Siden-Kiamos I."/>
            <person name="Simpson M."/>
            <person name="Skupski M.P."/>
            <person name="Smith T."/>
            <person name="Spier E."/>
            <person name="Spradling A.C."/>
            <person name="Stapleton M."/>
            <person name="Strong R."/>
            <person name="Sun E."/>
            <person name="Svirskas R."/>
            <person name="Tector C."/>
            <person name="Turner R."/>
            <person name="Venter E."/>
            <person name="Wang A.H."/>
            <person name="Wang X."/>
            <person name="Wang Z.Y."/>
            <person name="Wassarman D.A."/>
            <person name="Weinstock G.M."/>
            <person name="Weissenbach J."/>
            <person name="Williams S.M."/>
            <person name="WoodageT"/>
            <person name="Worley K.C."/>
            <person name="Wu D."/>
            <person name="Yang S."/>
            <person name="Yao Q.A."/>
            <person name="Ye J."/>
            <person name="Yeh R.F."/>
            <person name="Zaveri J.S."/>
            <person name="Zhan M."/>
            <person name="Zhang G."/>
            <person name="Zhao Q."/>
            <person name="Zheng L."/>
            <person name="Zheng X.H."/>
            <person name="Zhong F.N."/>
            <person name="Zhong W."/>
            <person name="Zhou X."/>
            <person name="Zhu S."/>
            <person name="Zhu X."/>
            <person name="Smith H.O."/>
            <person name="Gibbs R.A."/>
            <person name="Myers E.W."/>
            <person name="Rubin G.M."/>
            <person name="Venter J.C."/>
        </authorList>
    </citation>
    <scope>NUCLEOTIDE SEQUENCE [LARGE SCALE GENOMIC DNA]</scope>
    <source>
        <strain evidence="4">Berkeley</strain>
    </source>
</reference>
<evidence type="ECO:0000256" key="1">
    <source>
        <dbReference type="SAM" id="Phobius"/>
    </source>
</evidence>
<reference evidence="2 4" key="2">
    <citation type="journal article" date="2002" name="Genome Biol.">
        <title>Finishing a whole-genome shotgun: release 3 of the Drosophila melanogaster euchromatic genome sequence.</title>
        <authorList>
            <person name="Celniker S.E."/>
            <person name="Wheeler D.A."/>
            <person name="Kronmiller B."/>
            <person name="Carlson J.W."/>
            <person name="Halpern A."/>
            <person name="Patel S."/>
            <person name="Adams M."/>
            <person name="Champe M."/>
            <person name="Dugan S.P."/>
            <person name="Frise E."/>
            <person name="Hodgson A."/>
            <person name="George R.A."/>
            <person name="Hoskins R.A."/>
            <person name="Laverty T."/>
            <person name="Muzny D.M."/>
            <person name="Nelson C.R."/>
            <person name="Pacleb J.M."/>
            <person name="Park S."/>
            <person name="Pfeiffer B.D."/>
            <person name="Richards S."/>
            <person name="Sodergren E.J."/>
            <person name="Svirskas R."/>
            <person name="Tabor P.E."/>
            <person name="Wan K."/>
            <person name="Stapleton M."/>
            <person name="Sutton G.G."/>
            <person name="Venter C."/>
            <person name="Weinstock G."/>
            <person name="Scherer S.E."/>
            <person name="Myers E.W."/>
            <person name="Gibbs R.A."/>
            <person name="Rubin G.M."/>
        </authorList>
    </citation>
    <scope>NUCLEOTIDE SEQUENCE [LARGE SCALE GENOMIC DNA]</scope>
    <source>
        <strain evidence="4">Berkeley</strain>
    </source>
</reference>
<reference evidence="2 4" key="10">
    <citation type="journal article" date="2015" name="G3 (Bethesda)">
        <title>Gene Model Annotations for Drosophila melanogaster: The Rule-Benders.</title>
        <authorList>
            <consortium name="FlyBase Consortium"/>
            <person name="Crosby M.A."/>
            <person name="Gramates L.S."/>
            <person name="Dos Santos G."/>
            <person name="Matthews B.B."/>
            <person name="St Pierre S.E."/>
            <person name="Zhou P."/>
            <person name="Schroeder A.J."/>
            <person name="Falls K."/>
            <person name="Emmert D.B."/>
            <person name="Russo S.M."/>
            <person name="Gelbart W.M."/>
            <person name="null"/>
        </authorList>
    </citation>
    <scope>NUCLEOTIDE SEQUENCE [LARGE SCALE GENOMIC DNA]</scope>
    <source>
        <strain evidence="4">Berkeley</strain>
    </source>
</reference>
<reference evidence="2 4" key="3">
    <citation type="journal article" date="2002" name="Genome Biol.">
        <title>Annotation of the Drosophila melanogaster euchromatic genome: a systematic review.</title>
        <authorList>
            <person name="Misra S."/>
            <person name="Crosby M.A."/>
            <person name="Mungall C.J."/>
            <person name="Matthews B.B."/>
            <person name="Campbell K.S."/>
            <person name="Hradecky P."/>
            <person name="Huang Y."/>
            <person name="Kaminker J.S."/>
            <person name="Millburn G.H."/>
            <person name="Prochnik S.E."/>
            <person name="Smith C.D."/>
            <person name="Tupy J.L."/>
            <person name="Whitfied E.J."/>
            <person name="Bayraktaroglu L."/>
            <person name="Berman B.P."/>
            <person name="Bettencourt B.R."/>
            <person name="Celniker S.E."/>
            <person name="de Grey A.D."/>
            <person name="Drysdale R.A."/>
            <person name="Harris N.L."/>
            <person name="Richter J."/>
            <person name="Russo S."/>
            <person name="Schroeder A.J."/>
            <person name="Shu S.Q."/>
            <person name="Stapleton M."/>
            <person name="Yamada C."/>
            <person name="Ashburner M."/>
            <person name="Gelbart W.M."/>
            <person name="Rubin G.M."/>
            <person name="Lewis S.E."/>
        </authorList>
    </citation>
    <scope>GENOME REANNOTATION</scope>
    <source>
        <strain evidence="4">Berkeley</strain>
    </source>
</reference>
<dbReference type="GeneID" id="34769"/>
<reference evidence="2 4" key="7">
    <citation type="journal article" date="2007" name="Science">
        <title>The Release 5.1 annotation of Drosophila melanogaster heterochromatin.</title>
        <authorList>
            <person name="Smith C.D."/>
            <person name="Shu S."/>
            <person name="Mungall C.J."/>
            <person name="Karpen G.H."/>
        </authorList>
    </citation>
    <scope>NUCLEOTIDE SEQUENCE [LARGE SCALE GENOMIC DNA]</scope>
    <source>
        <strain evidence="4">Berkeley</strain>
    </source>
</reference>
<dbReference type="VEuPathDB" id="VectorBase:FBgn0028942"/>
<dbReference type="OrthoDB" id="7883004at2759"/>
<gene>
    <name evidence="2" type="primary">Dmel\CG16852</name>
    <name evidence="2" type="synonym">BcDNA:AT28681</name>
    <name evidence="2" type="synonym">BG:BACR48E02.2</name>
    <name evidence="2 3" type="ORF">CG16852</name>
    <name evidence="2" type="ORF">Dmel_CG16852</name>
</gene>
<sequence length="237" mass="26575">MLSSKSDTSGDDISITAQAEKRVDDSIRAPSIGWNAEHKDVQIPRDQLTHRQISKCNLFEEYIKLPKSEYGQTSRMKRFRSEELAIKQEDQIVEHRSSSLSRLSDVTIKPTCEVSSQTSWTAADESNMNSKDLEAKLAAVRGGGIDLETDKPSKIQQHTIHIEVESVTSATAMQRPPLHQRMWQVLVQTADTIVAFASIIGENLTVALFIVLCLWCLYLLLSHFYGNLQTNVGMPSK</sequence>
<accession>Q9VJX2</accession>
<dbReference type="RefSeq" id="NP_609661.3">
    <property type="nucleotide sequence ID" value="NM_135817.3"/>
</dbReference>
<dbReference type="InParanoid" id="Q9VJX2"/>
<name>Q9VJX2_DROME</name>
<dbReference type="eggNOG" id="ENOG502T93D">
    <property type="taxonomic scope" value="Eukaryota"/>
</dbReference>
<keyword evidence="4" id="KW-1185">Reference proteome</keyword>
<feature type="transmembrane region" description="Helical" evidence="1">
    <location>
        <begin position="206"/>
        <end position="228"/>
    </location>
</feature>
<dbReference type="IntAct" id="Q9VJX2">
    <property type="interactions" value="16"/>
</dbReference>
<evidence type="ECO:0000313" key="2">
    <source>
        <dbReference type="EMBL" id="AAF53314.2"/>
    </source>
</evidence>
<dbReference type="Proteomes" id="UP000000803">
    <property type="component" value="Chromosome 2L"/>
</dbReference>
<reference evidence="2 4" key="6">
    <citation type="journal article" date="2005" name="PLoS Comput. Biol.">
        <title>Combined evidence annotation of transposable elements in genome sequences.</title>
        <authorList>
            <person name="Quesneville H."/>
            <person name="Bergman C.M."/>
            <person name="Andrieu O."/>
            <person name="Autard D."/>
            <person name="Nouaud D."/>
            <person name="Ashburner M."/>
            <person name="Anxolabehere D."/>
        </authorList>
    </citation>
    <scope>NUCLEOTIDE SEQUENCE [LARGE SCALE GENOMIC DNA]</scope>
    <source>
        <strain evidence="4">Berkeley</strain>
    </source>
</reference>
<dbReference type="AlphaFoldDB" id="Q9VJX2"/>
<dbReference type="KEGG" id="dme:Dmel_CG16852"/>
<keyword evidence="1" id="KW-0472">Membrane</keyword>
<dbReference type="DNASU" id="34769"/>
<dbReference type="ExpressionAtlas" id="Q9VJX2">
    <property type="expression patterns" value="baseline and differential"/>
</dbReference>
<dbReference type="HOGENOM" id="CLU_083429_0_0_1"/>
<reference evidence="2 4" key="5">
    <citation type="journal article" date="2002" name="Genome Biol.">
        <title>Heterochromatic sequences in a Drosophila whole-genome shotgun assembly.</title>
        <authorList>
            <person name="Hoskins R.A."/>
            <person name="Smith C.D."/>
            <person name="Carlson J.W."/>
            <person name="Carvalho A.B."/>
            <person name="Halpern A."/>
            <person name="Kaminker J.S."/>
            <person name="Kennedy C."/>
            <person name="Mungall C.J."/>
            <person name="Sullivan B.A."/>
            <person name="Sutton G.G."/>
            <person name="Yasuhara J.C."/>
            <person name="Wakimoto B.T."/>
            <person name="Myers E.W."/>
            <person name="Celniker S.E."/>
            <person name="Rubin G.M."/>
            <person name="Karpen G.H."/>
        </authorList>
    </citation>
    <scope>NUCLEOTIDE SEQUENCE [LARGE SCALE GENOMIC DNA]</scope>
    <source>
        <strain evidence="4">Berkeley</strain>
    </source>
</reference>
<evidence type="ECO:0000313" key="3">
    <source>
        <dbReference type="FlyBase" id="FBgn0028942"/>
    </source>
</evidence>
<proteinExistence type="predicted"/>
<protein>
    <submittedName>
        <fullName evidence="2">Uncharacterized protein</fullName>
    </submittedName>
</protein>